<comment type="similarity">
    <text evidence="2">Belongs to the NPC2 family.</text>
</comment>
<keyword evidence="11" id="KW-1185">Reference proteome</keyword>
<comment type="caution">
    <text evidence="10">The sequence shown here is derived from an EMBL/GenBank/DDBJ whole genome shotgun (WGS) entry which is preliminary data.</text>
</comment>
<dbReference type="GeneID" id="28738255"/>
<dbReference type="SMART" id="SM00737">
    <property type="entry name" value="ML"/>
    <property type="match status" value="1"/>
</dbReference>
<feature type="signal peptide" evidence="8">
    <location>
        <begin position="1"/>
        <end position="18"/>
    </location>
</feature>
<evidence type="ECO:0000256" key="6">
    <source>
        <dbReference type="ARBA" id="ARBA00022729"/>
    </source>
</evidence>
<sequence>MRLLACLSTLAAATLVSSISLDFGGSQNPIIQDDKVTVPGENPLDFCTDPKDYILTVDYVNLTPNPPRPYEFPAGYTPRSMEADRSSGEKLVIEANGTFSQDIEPGATVFLQVKYGLITLIKQEADLCDNLPKIDMECPVKKGVLTIKKEVDIPKQVPPGKYTVLADVNTVDKEKITCMESVVYFSKQ</sequence>
<dbReference type="Proteomes" id="UP000038010">
    <property type="component" value="Unassembled WGS sequence"/>
</dbReference>
<dbReference type="AlphaFoldDB" id="A0A0N0NQH4"/>
<evidence type="ECO:0000256" key="1">
    <source>
        <dbReference type="ARBA" id="ARBA00002053"/>
    </source>
</evidence>
<evidence type="ECO:0000256" key="5">
    <source>
        <dbReference type="ARBA" id="ARBA00022448"/>
    </source>
</evidence>
<gene>
    <name evidence="10" type="ORF">AB675_6110</name>
</gene>
<dbReference type="GO" id="GO:0032366">
    <property type="term" value="P:intracellular sterol transport"/>
    <property type="evidence" value="ECO:0007669"/>
    <property type="project" value="InterPro"/>
</dbReference>
<evidence type="ECO:0000313" key="11">
    <source>
        <dbReference type="Proteomes" id="UP000038010"/>
    </source>
</evidence>
<dbReference type="OrthoDB" id="6409159at2759"/>
<dbReference type="InterPro" id="IPR003172">
    <property type="entry name" value="ML_dom"/>
</dbReference>
<keyword evidence="6 8" id="KW-0732">Signal</keyword>
<evidence type="ECO:0000259" key="9">
    <source>
        <dbReference type="SMART" id="SM00737"/>
    </source>
</evidence>
<dbReference type="PANTHER" id="PTHR11306:SF0">
    <property type="entry name" value="PHOSPHATIDYLGLYCEROL_PHOSPHATIDYLINOSITOL TRANSFER PROTEIN"/>
    <property type="match status" value="1"/>
</dbReference>
<dbReference type="InterPro" id="IPR033917">
    <property type="entry name" value="ML_PG-PI_TP"/>
</dbReference>
<feature type="chain" id="PRO_5005856826" description="Phosphatidylglycerol/phosphatidylinositol transfer protein" evidence="8">
    <location>
        <begin position="19"/>
        <end position="188"/>
    </location>
</feature>
<dbReference type="GO" id="GO:0032934">
    <property type="term" value="F:sterol binding"/>
    <property type="evidence" value="ECO:0007669"/>
    <property type="project" value="InterPro"/>
</dbReference>
<accession>A0A0N0NQH4</accession>
<dbReference type="EMBL" id="LFJN01000004">
    <property type="protein sequence ID" value="KPI43911.1"/>
    <property type="molecule type" value="Genomic_DNA"/>
</dbReference>
<name>A0A0N0NQH4_9EURO</name>
<dbReference type="RefSeq" id="XP_018003874.1">
    <property type="nucleotide sequence ID" value="XM_018146375.1"/>
</dbReference>
<evidence type="ECO:0000313" key="10">
    <source>
        <dbReference type="EMBL" id="KPI43911.1"/>
    </source>
</evidence>
<evidence type="ECO:0000256" key="3">
    <source>
        <dbReference type="ARBA" id="ARBA00011245"/>
    </source>
</evidence>
<dbReference type="VEuPathDB" id="FungiDB:AB675_6110"/>
<dbReference type="STRING" id="1664694.A0A0N0NQH4"/>
<dbReference type="PANTHER" id="PTHR11306">
    <property type="entry name" value="NIEMANN PICK TYPE C2 PROTEIN NPC2-RELATED"/>
    <property type="match status" value="1"/>
</dbReference>
<protein>
    <recommendedName>
        <fullName evidence="4">Phosphatidylglycerol/phosphatidylinositol transfer protein</fullName>
    </recommendedName>
</protein>
<evidence type="ECO:0000256" key="8">
    <source>
        <dbReference type="SAM" id="SignalP"/>
    </source>
</evidence>
<dbReference type="InterPro" id="IPR039670">
    <property type="entry name" value="NPC2-like"/>
</dbReference>
<keyword evidence="5" id="KW-0813">Transport</keyword>
<organism evidence="10 11">
    <name type="scientific">Cyphellophora attinorum</name>
    <dbReference type="NCBI Taxonomy" id="1664694"/>
    <lineage>
        <taxon>Eukaryota</taxon>
        <taxon>Fungi</taxon>
        <taxon>Dikarya</taxon>
        <taxon>Ascomycota</taxon>
        <taxon>Pezizomycotina</taxon>
        <taxon>Eurotiomycetes</taxon>
        <taxon>Chaetothyriomycetidae</taxon>
        <taxon>Chaetothyriales</taxon>
        <taxon>Cyphellophoraceae</taxon>
        <taxon>Cyphellophora</taxon>
    </lineage>
</organism>
<comment type="function">
    <text evidence="1">Catalyzes the intermembrane transfer of phosphatidylglycerol and phosphatidylinositol.</text>
</comment>
<comment type="subunit">
    <text evidence="3">Monomer.</text>
</comment>
<dbReference type="SUPFAM" id="SSF81296">
    <property type="entry name" value="E set domains"/>
    <property type="match status" value="1"/>
</dbReference>
<keyword evidence="7" id="KW-0445">Lipid transport</keyword>
<proteinExistence type="inferred from homology"/>
<dbReference type="CDD" id="cd00917">
    <property type="entry name" value="PG-PI_TP"/>
    <property type="match status" value="1"/>
</dbReference>
<dbReference type="Gene3D" id="2.60.40.770">
    <property type="match status" value="1"/>
</dbReference>
<evidence type="ECO:0000256" key="4">
    <source>
        <dbReference type="ARBA" id="ARBA00016056"/>
    </source>
</evidence>
<reference evidence="10 11" key="1">
    <citation type="submission" date="2015-06" db="EMBL/GenBank/DDBJ databases">
        <title>Draft genome of the ant-associated black yeast Phialophora attae CBS 131958.</title>
        <authorList>
            <person name="Moreno L.F."/>
            <person name="Stielow B.J."/>
            <person name="de Hoog S."/>
            <person name="Vicente V.A."/>
            <person name="Weiss V.A."/>
            <person name="de Vries M."/>
            <person name="Cruz L.M."/>
            <person name="Souza E.M."/>
        </authorList>
    </citation>
    <scope>NUCLEOTIDE SEQUENCE [LARGE SCALE GENOMIC DNA]</scope>
    <source>
        <strain evidence="10 11">CBS 131958</strain>
    </source>
</reference>
<feature type="domain" description="MD-2-related lipid-recognition" evidence="9">
    <location>
        <begin position="44"/>
        <end position="183"/>
    </location>
</feature>
<dbReference type="InterPro" id="IPR014756">
    <property type="entry name" value="Ig_E-set"/>
</dbReference>
<dbReference type="Pfam" id="PF02221">
    <property type="entry name" value="E1_DerP2_DerF2"/>
    <property type="match status" value="1"/>
</dbReference>
<evidence type="ECO:0000256" key="7">
    <source>
        <dbReference type="ARBA" id="ARBA00023055"/>
    </source>
</evidence>
<evidence type="ECO:0000256" key="2">
    <source>
        <dbReference type="ARBA" id="ARBA00006370"/>
    </source>
</evidence>